<dbReference type="InterPro" id="IPR005282">
    <property type="entry name" value="LC_transporter"/>
</dbReference>
<evidence type="ECO:0000256" key="9">
    <source>
        <dbReference type="ARBA" id="ARBA00023180"/>
    </source>
</evidence>
<evidence type="ECO:0000256" key="6">
    <source>
        <dbReference type="ARBA" id="ARBA00022847"/>
    </source>
</evidence>
<comment type="caution">
    <text evidence="15">The sequence shown here is derived from an EMBL/GenBank/DDBJ whole genome shotgun (WGS) entry which is preliminary data.</text>
</comment>
<comment type="similarity">
    <text evidence="2">Belongs to the cystinosin family.</text>
</comment>
<evidence type="ECO:0000256" key="10">
    <source>
        <dbReference type="ARBA" id="ARBA00023228"/>
    </source>
</evidence>
<dbReference type="FunFam" id="1.20.1280.290:FF:000016">
    <property type="entry name" value="Cystinosin homolog"/>
    <property type="match status" value="1"/>
</dbReference>
<dbReference type="GO" id="GO:0015293">
    <property type="term" value="F:symporter activity"/>
    <property type="evidence" value="ECO:0007669"/>
    <property type="project" value="UniProtKB-KW"/>
</dbReference>
<dbReference type="PANTHER" id="PTHR13131">
    <property type="entry name" value="CYSTINOSIN"/>
    <property type="match status" value="1"/>
</dbReference>
<reference evidence="15" key="1">
    <citation type="journal article" date="2019" name="bioRxiv">
        <title>The Genome of the Zebra Mussel, Dreissena polymorpha: A Resource for Invasive Species Research.</title>
        <authorList>
            <person name="McCartney M.A."/>
            <person name="Auch B."/>
            <person name="Kono T."/>
            <person name="Mallez S."/>
            <person name="Zhang Y."/>
            <person name="Obille A."/>
            <person name="Becker A."/>
            <person name="Abrahante J.E."/>
            <person name="Garbe J."/>
            <person name="Badalamenti J.P."/>
            <person name="Herman A."/>
            <person name="Mangelson H."/>
            <person name="Liachko I."/>
            <person name="Sullivan S."/>
            <person name="Sone E.D."/>
            <person name="Koren S."/>
            <person name="Silverstein K.A.T."/>
            <person name="Beckman K.B."/>
            <person name="Gohl D.M."/>
        </authorList>
    </citation>
    <scope>NUCLEOTIDE SEQUENCE</scope>
    <source>
        <strain evidence="15">Duluth1</strain>
        <tissue evidence="15">Whole animal</tissue>
    </source>
</reference>
<protein>
    <recommendedName>
        <fullName evidence="13">Cystinosin homolog</fullName>
    </recommendedName>
</protein>
<dbReference type="AlphaFoldDB" id="A0A9D4HU08"/>
<dbReference type="GO" id="GO:0005765">
    <property type="term" value="C:lysosomal membrane"/>
    <property type="evidence" value="ECO:0007669"/>
    <property type="project" value="UniProtKB-SubCell"/>
</dbReference>
<comment type="subcellular location">
    <subcellularLocation>
        <location evidence="1">Lysosome membrane</location>
        <topology evidence="1">Multi-pass membrane protein</topology>
    </subcellularLocation>
</comment>
<proteinExistence type="inferred from homology"/>
<evidence type="ECO:0000256" key="4">
    <source>
        <dbReference type="ARBA" id="ARBA00022692"/>
    </source>
</evidence>
<feature type="transmembrane region" description="Helical" evidence="14">
    <location>
        <begin position="188"/>
        <end position="209"/>
    </location>
</feature>
<evidence type="ECO:0000256" key="13">
    <source>
        <dbReference type="ARBA" id="ARBA00074957"/>
    </source>
</evidence>
<feature type="transmembrane region" description="Helical" evidence="14">
    <location>
        <begin position="328"/>
        <end position="347"/>
    </location>
</feature>
<dbReference type="EMBL" id="JAIWYP010000012">
    <property type="protein sequence ID" value="KAH3730976.1"/>
    <property type="molecule type" value="Genomic_DNA"/>
</dbReference>
<sequence length="421" mass="47393">MWSFWDKKQDVIVKTEQQKMYTLIVLAAVSLTASASHISVSFSDSDLQVIVGKNATVKLSSNESFTNEALLEFTYQIGNGDPDFNQGKDNYIFSLGNISISKGDKLAQEVVIKGQNPGNLILGLNSTSEEINDLKSVFVRIDVVISSALVTINAVIGWIYFAAWSISFYPQVYVNFARKSVVGLNFDFLLYNITGFLAYGFFNVGMYWVPSVKEAYHNNHPRGINPVQLNDVIFTLHAIAITIVTIAQCFMYERGGQKVSKVCLLLVTGAWLFAGISLVVTLCDKITWLTYLYYFSYIKLGVTLIKYIPQAYMNFRRKSTDGWSIGNVLLDFTGGSLSLLQMFLLSYNSDDWGSIFGDPTKFGLGFFSILFDVLFIVQHYCLYRNNESHDSLVDDREQEILINDDSTYKTYSGLDDENSIQ</sequence>
<evidence type="ECO:0000256" key="8">
    <source>
        <dbReference type="ARBA" id="ARBA00023136"/>
    </source>
</evidence>
<evidence type="ECO:0000256" key="5">
    <source>
        <dbReference type="ARBA" id="ARBA00022737"/>
    </source>
</evidence>
<dbReference type="NCBIfam" id="TIGR00951">
    <property type="entry name" value="2A43"/>
    <property type="match status" value="1"/>
</dbReference>
<keyword evidence="5" id="KW-0677">Repeat</keyword>
<dbReference type="Gene3D" id="1.20.1280.290">
    <property type="match status" value="2"/>
</dbReference>
<dbReference type="SMART" id="SM00679">
    <property type="entry name" value="CTNS"/>
    <property type="match status" value="2"/>
</dbReference>
<evidence type="ECO:0000256" key="7">
    <source>
        <dbReference type="ARBA" id="ARBA00022989"/>
    </source>
</evidence>
<reference evidence="15" key="2">
    <citation type="submission" date="2020-11" db="EMBL/GenBank/DDBJ databases">
        <authorList>
            <person name="McCartney M.A."/>
            <person name="Auch B."/>
            <person name="Kono T."/>
            <person name="Mallez S."/>
            <person name="Becker A."/>
            <person name="Gohl D.M."/>
            <person name="Silverstein K.A.T."/>
            <person name="Koren S."/>
            <person name="Bechman K.B."/>
            <person name="Herman A."/>
            <person name="Abrahante J.E."/>
            <person name="Garbe J."/>
        </authorList>
    </citation>
    <scope>NUCLEOTIDE SEQUENCE</scope>
    <source>
        <strain evidence="15">Duluth1</strain>
        <tissue evidence="15">Whole animal</tissue>
    </source>
</reference>
<dbReference type="PANTHER" id="PTHR13131:SF5">
    <property type="entry name" value="CYSTINOSIN"/>
    <property type="match status" value="1"/>
</dbReference>
<evidence type="ECO:0000256" key="11">
    <source>
        <dbReference type="ARBA" id="ARBA00048473"/>
    </source>
</evidence>
<dbReference type="FunFam" id="1.20.1280.290:FF:000023">
    <property type="entry name" value="Cystinosin homolog"/>
    <property type="match status" value="1"/>
</dbReference>
<feature type="transmembrane region" description="Helical" evidence="14">
    <location>
        <begin position="143"/>
        <end position="167"/>
    </location>
</feature>
<dbReference type="InterPro" id="IPR006603">
    <property type="entry name" value="PQ-loop_rpt"/>
</dbReference>
<evidence type="ECO:0000256" key="12">
    <source>
        <dbReference type="ARBA" id="ARBA00055495"/>
    </source>
</evidence>
<evidence type="ECO:0000313" key="16">
    <source>
        <dbReference type="Proteomes" id="UP000828390"/>
    </source>
</evidence>
<feature type="transmembrane region" description="Helical" evidence="14">
    <location>
        <begin position="229"/>
        <end position="250"/>
    </location>
</feature>
<evidence type="ECO:0000256" key="14">
    <source>
        <dbReference type="SAM" id="Phobius"/>
    </source>
</evidence>
<keyword evidence="4 14" id="KW-0812">Transmembrane</keyword>
<keyword evidence="7 14" id="KW-1133">Transmembrane helix</keyword>
<evidence type="ECO:0000256" key="1">
    <source>
        <dbReference type="ARBA" id="ARBA00004155"/>
    </source>
</evidence>
<dbReference type="OrthoDB" id="75720at2759"/>
<evidence type="ECO:0000256" key="2">
    <source>
        <dbReference type="ARBA" id="ARBA00006855"/>
    </source>
</evidence>
<comment type="function">
    <text evidence="12">Cystine/H(+) symporter that mediates export of cystine, the oxidized dimer of cysteine, from lysosomes. May play a role in the degradation of engulfed apoptotic cells.</text>
</comment>
<gene>
    <name evidence="15" type="ORF">DPMN_056979</name>
</gene>
<accession>A0A9D4HU08</accession>
<evidence type="ECO:0000256" key="3">
    <source>
        <dbReference type="ARBA" id="ARBA00022448"/>
    </source>
</evidence>
<dbReference type="Proteomes" id="UP000828390">
    <property type="component" value="Unassembled WGS sequence"/>
</dbReference>
<keyword evidence="10" id="KW-0458">Lysosome</keyword>
<name>A0A9D4HU08_DREPO</name>
<keyword evidence="9" id="KW-0325">Glycoprotein</keyword>
<feature type="transmembrane region" description="Helical" evidence="14">
    <location>
        <begin position="21"/>
        <end position="40"/>
    </location>
</feature>
<keyword evidence="3" id="KW-0813">Transport</keyword>
<comment type="catalytic activity">
    <reaction evidence="11">
        <text>L-cystine(out) + H(+)(out) = L-cystine(in) + H(+)(in)</text>
        <dbReference type="Rhea" id="RHEA:66172"/>
        <dbReference type="ChEBI" id="CHEBI:15378"/>
        <dbReference type="ChEBI" id="CHEBI:35491"/>
    </reaction>
    <physiologicalReaction direction="left-to-right" evidence="11">
        <dbReference type="Rhea" id="RHEA:66173"/>
    </physiologicalReaction>
</comment>
<evidence type="ECO:0000313" key="15">
    <source>
        <dbReference type="EMBL" id="KAH3730976.1"/>
    </source>
</evidence>
<dbReference type="GO" id="GO:0015184">
    <property type="term" value="F:L-cystine transmembrane transporter activity"/>
    <property type="evidence" value="ECO:0007669"/>
    <property type="project" value="TreeGrafter"/>
</dbReference>
<organism evidence="15 16">
    <name type="scientific">Dreissena polymorpha</name>
    <name type="common">Zebra mussel</name>
    <name type="synonym">Mytilus polymorpha</name>
    <dbReference type="NCBI Taxonomy" id="45954"/>
    <lineage>
        <taxon>Eukaryota</taxon>
        <taxon>Metazoa</taxon>
        <taxon>Spiralia</taxon>
        <taxon>Lophotrochozoa</taxon>
        <taxon>Mollusca</taxon>
        <taxon>Bivalvia</taxon>
        <taxon>Autobranchia</taxon>
        <taxon>Heteroconchia</taxon>
        <taxon>Euheterodonta</taxon>
        <taxon>Imparidentia</taxon>
        <taxon>Neoheterodontei</taxon>
        <taxon>Myida</taxon>
        <taxon>Dreissenoidea</taxon>
        <taxon>Dreissenidae</taxon>
        <taxon>Dreissena</taxon>
    </lineage>
</organism>
<keyword evidence="16" id="KW-1185">Reference proteome</keyword>
<feature type="transmembrane region" description="Helical" evidence="14">
    <location>
        <begin position="262"/>
        <end position="282"/>
    </location>
</feature>
<feature type="transmembrane region" description="Helical" evidence="14">
    <location>
        <begin position="362"/>
        <end position="382"/>
    </location>
</feature>
<dbReference type="Pfam" id="PF04193">
    <property type="entry name" value="PQ-loop"/>
    <property type="match status" value="2"/>
</dbReference>
<feature type="transmembrane region" description="Helical" evidence="14">
    <location>
        <begin position="288"/>
        <end position="308"/>
    </location>
</feature>
<keyword evidence="6" id="KW-0769">Symport</keyword>
<keyword evidence="8 14" id="KW-0472">Membrane</keyword>